<comment type="caution">
    <text evidence="2">The sequence shown here is derived from an EMBL/GenBank/DDBJ whole genome shotgun (WGS) entry which is preliminary data.</text>
</comment>
<evidence type="ECO:0000259" key="1">
    <source>
        <dbReference type="Pfam" id="PF13976"/>
    </source>
</evidence>
<dbReference type="Pfam" id="PF13976">
    <property type="entry name" value="gag_pre-integrs"/>
    <property type="match status" value="1"/>
</dbReference>
<evidence type="ECO:0000313" key="2">
    <source>
        <dbReference type="EMBL" id="KAL0388999.1"/>
    </source>
</evidence>
<organism evidence="2">
    <name type="scientific">Sesamum calycinum</name>
    <dbReference type="NCBI Taxonomy" id="2727403"/>
    <lineage>
        <taxon>Eukaryota</taxon>
        <taxon>Viridiplantae</taxon>
        <taxon>Streptophyta</taxon>
        <taxon>Embryophyta</taxon>
        <taxon>Tracheophyta</taxon>
        <taxon>Spermatophyta</taxon>
        <taxon>Magnoliopsida</taxon>
        <taxon>eudicotyledons</taxon>
        <taxon>Gunneridae</taxon>
        <taxon>Pentapetalae</taxon>
        <taxon>asterids</taxon>
        <taxon>lamiids</taxon>
        <taxon>Lamiales</taxon>
        <taxon>Pedaliaceae</taxon>
        <taxon>Sesamum</taxon>
    </lineage>
</organism>
<dbReference type="AlphaFoldDB" id="A0AAW2SA31"/>
<proteinExistence type="predicted"/>
<reference evidence="2" key="2">
    <citation type="journal article" date="2024" name="Plant">
        <title>Genomic evolution and insights into agronomic trait innovations of Sesamum species.</title>
        <authorList>
            <person name="Miao H."/>
            <person name="Wang L."/>
            <person name="Qu L."/>
            <person name="Liu H."/>
            <person name="Sun Y."/>
            <person name="Le M."/>
            <person name="Wang Q."/>
            <person name="Wei S."/>
            <person name="Zheng Y."/>
            <person name="Lin W."/>
            <person name="Duan Y."/>
            <person name="Cao H."/>
            <person name="Xiong S."/>
            <person name="Wang X."/>
            <person name="Wei L."/>
            <person name="Li C."/>
            <person name="Ma Q."/>
            <person name="Ju M."/>
            <person name="Zhao R."/>
            <person name="Li G."/>
            <person name="Mu C."/>
            <person name="Tian Q."/>
            <person name="Mei H."/>
            <person name="Zhang T."/>
            <person name="Gao T."/>
            <person name="Zhang H."/>
        </authorList>
    </citation>
    <scope>NUCLEOTIDE SEQUENCE</scope>
    <source>
        <strain evidence="2">KEN8</strain>
    </source>
</reference>
<reference evidence="2" key="1">
    <citation type="submission" date="2020-06" db="EMBL/GenBank/DDBJ databases">
        <authorList>
            <person name="Li T."/>
            <person name="Hu X."/>
            <person name="Zhang T."/>
            <person name="Song X."/>
            <person name="Zhang H."/>
            <person name="Dai N."/>
            <person name="Sheng W."/>
            <person name="Hou X."/>
            <person name="Wei L."/>
        </authorList>
    </citation>
    <scope>NUCLEOTIDE SEQUENCE</scope>
    <source>
        <strain evidence="2">KEN8</strain>
        <tissue evidence="2">Leaf</tissue>
    </source>
</reference>
<dbReference type="InterPro" id="IPR025724">
    <property type="entry name" value="GAG-pre-integrase_dom"/>
</dbReference>
<protein>
    <recommendedName>
        <fullName evidence="1">GAG-pre-integrase domain-containing protein</fullName>
    </recommendedName>
</protein>
<sequence length="191" mass="21644">MLPKMPNHERSGKLSVEKHALRTSISREFIDHVRDVNSPKQVWDTLERLFSKKNTARLQFLENELAMIKQEELRQHNRKRVIVTGDNSTYLVAKEGAVKIDVDETSVKLDDVYHVPVLDNVKNVVADVILCGERKGSLVVMSVGETYVKKTSQMDSAATRHARLGHMGYQMLQQIFSKGLLDGLPTLKECS</sequence>
<feature type="domain" description="GAG-pre-integrase" evidence="1">
    <location>
        <begin position="152"/>
        <end position="188"/>
    </location>
</feature>
<gene>
    <name evidence="2" type="ORF">Scaly_0257000</name>
</gene>
<accession>A0AAW2SA31</accession>
<name>A0AAW2SA31_9LAMI</name>
<dbReference type="EMBL" id="JACGWM010000002">
    <property type="protein sequence ID" value="KAL0388999.1"/>
    <property type="molecule type" value="Genomic_DNA"/>
</dbReference>